<evidence type="ECO:0000313" key="2">
    <source>
        <dbReference type="Proteomes" id="UP001149813"/>
    </source>
</evidence>
<organism evidence="1 2">
    <name type="scientific">Coemansia erecta</name>
    <dbReference type="NCBI Taxonomy" id="147472"/>
    <lineage>
        <taxon>Eukaryota</taxon>
        <taxon>Fungi</taxon>
        <taxon>Fungi incertae sedis</taxon>
        <taxon>Zoopagomycota</taxon>
        <taxon>Kickxellomycotina</taxon>
        <taxon>Kickxellomycetes</taxon>
        <taxon>Kickxellales</taxon>
        <taxon>Kickxellaceae</taxon>
        <taxon>Coemansia</taxon>
    </lineage>
</organism>
<protein>
    <submittedName>
        <fullName evidence="1">Uncharacterized protein</fullName>
    </submittedName>
</protein>
<dbReference type="EMBL" id="JANBOJ010000188">
    <property type="protein sequence ID" value="KAJ1721216.1"/>
    <property type="molecule type" value="Genomic_DNA"/>
</dbReference>
<reference evidence="1" key="1">
    <citation type="submission" date="2022-07" db="EMBL/GenBank/DDBJ databases">
        <title>Phylogenomic reconstructions and comparative analyses of Kickxellomycotina fungi.</title>
        <authorList>
            <person name="Reynolds N.K."/>
            <person name="Stajich J.E."/>
            <person name="Barry K."/>
            <person name="Grigoriev I.V."/>
            <person name="Crous P."/>
            <person name="Smith M.E."/>
        </authorList>
    </citation>
    <scope>NUCLEOTIDE SEQUENCE</scope>
    <source>
        <strain evidence="1">NBRC 32514</strain>
    </source>
</reference>
<dbReference type="InterPro" id="IPR032675">
    <property type="entry name" value="LRR_dom_sf"/>
</dbReference>
<keyword evidence="2" id="KW-1185">Reference proteome</keyword>
<name>A0A9W7XUR4_9FUNG</name>
<dbReference type="Proteomes" id="UP001149813">
    <property type="component" value="Unassembled WGS sequence"/>
</dbReference>
<dbReference type="AlphaFoldDB" id="A0A9W7XUR4"/>
<proteinExistence type="predicted"/>
<comment type="caution">
    <text evidence="1">The sequence shown here is derived from an EMBL/GenBank/DDBJ whole genome shotgun (WGS) entry which is preliminary data.</text>
</comment>
<sequence length="591" mass="66455">MAHLHYIEYAHLDRILRYAAAPRPRCLRDWRAQLRLAHVCGLWSDILLPSLLRTVFVHLSFEQPCSHLPRDSNAHIVYARGFHSYADVLCIEADENAPLASFFDGLLGALDAYACEWAGVRKMSVQMRSTGTEPGGLLDATSMPLPPGNLSAQLELRLLQCMPHVRQLSIDTPGTPYSNIADLLTATYCRQLYCLETNSPLSSPHRQFCRNLTHLDVALDSASKSPLFFPRLSASSLEHLALTNVPPGFSWNEFNDFEGRSLTFANLTYLSLKFSDKHSDHDTIQPKHPPLTQTLRYTLHFPKLRHLSISNCPSKSLLFNSQKYFSNVVEISIDGPLALVSYATDLGLHKHKSVRVSITSAIESQERILYRVSNYFFGQLAVERRAALLLDVDLDQLDVPSIRWTNLTSLVVSSVFKVDCLLRLMFALPNVSSLAAYRLDVNLYSLFVSHDFSEDMDGSSKILPSNTSSWFPQIKLGFYFSYVRSLVSSQKELQRVFRFLPVSAISPVLGTRIKWLALYFDEDSPGTLDLKNEIAVYVLAKIGGLQTAHIDPIFRNPLDILKADLQPACPHLDDIRVNYIPAALSKDQMAV</sequence>
<dbReference type="OrthoDB" id="5511570at2759"/>
<accession>A0A9W7XUR4</accession>
<evidence type="ECO:0000313" key="1">
    <source>
        <dbReference type="EMBL" id="KAJ1721216.1"/>
    </source>
</evidence>
<dbReference type="Gene3D" id="3.80.10.10">
    <property type="entry name" value="Ribonuclease Inhibitor"/>
    <property type="match status" value="1"/>
</dbReference>
<gene>
    <name evidence="1" type="ORF">LPJ53_004237</name>
</gene>